<reference evidence="2 3" key="1">
    <citation type="submission" date="2023-08" db="EMBL/GenBank/DDBJ databases">
        <title>Annotated Genome Sequence of Vanrija albida AlHP1.</title>
        <authorList>
            <person name="Herzog R."/>
        </authorList>
    </citation>
    <scope>NUCLEOTIDE SEQUENCE [LARGE SCALE GENOMIC DNA]</scope>
    <source>
        <strain evidence="2 3">AlHP1</strain>
    </source>
</reference>
<keyword evidence="3" id="KW-1185">Reference proteome</keyword>
<accession>A0ABR3PRF7</accession>
<dbReference type="Proteomes" id="UP001565368">
    <property type="component" value="Unassembled WGS sequence"/>
</dbReference>
<evidence type="ECO:0000256" key="1">
    <source>
        <dbReference type="SAM" id="MobiDB-lite"/>
    </source>
</evidence>
<evidence type="ECO:0000313" key="3">
    <source>
        <dbReference type="Proteomes" id="UP001565368"/>
    </source>
</evidence>
<dbReference type="RefSeq" id="XP_069204970.1">
    <property type="nucleotide sequence ID" value="XM_069357033.1"/>
</dbReference>
<gene>
    <name evidence="2" type="ORF">Q8F55_008649</name>
</gene>
<comment type="caution">
    <text evidence="2">The sequence shown here is derived from an EMBL/GenBank/DDBJ whole genome shotgun (WGS) entry which is preliminary data.</text>
</comment>
<feature type="region of interest" description="Disordered" evidence="1">
    <location>
        <begin position="173"/>
        <end position="243"/>
    </location>
</feature>
<protein>
    <submittedName>
        <fullName evidence="2">Uncharacterized protein</fullName>
    </submittedName>
</protein>
<sequence length="310" mass="33654">MTLDSRESSSGPLGSLSLYLDAYPYPAFIARRAKASTSSSPQLDIVYTNNKWREVNGSAPGRRVDAGLAQWVVGGDGVFVLSLGDTLHLARTPLGDDIVVTSLAVPPSTFSQFSNGSTVSFLESSGASTASGTVPRISDDPEPGKSPLQWEVAVDDELDDTKEAAAALAKLDIEPGAGVQANPEDAGGELNPKQGHASRPDDQPAEPDNAYRPEDRRQSEDDAGDTSRHLRRTPKRHRPQDNFTQHEYNVQMHEASAEYEQLVLDIDWSKTPMGPLENWSHAIRTMMSIAFASATQDSIWFGPIDDIHLI</sequence>
<evidence type="ECO:0000313" key="2">
    <source>
        <dbReference type="EMBL" id="KAL1405026.1"/>
    </source>
</evidence>
<feature type="region of interest" description="Disordered" evidence="1">
    <location>
        <begin position="122"/>
        <end position="147"/>
    </location>
</feature>
<dbReference type="GeneID" id="95989692"/>
<feature type="compositionally biased region" description="Basic and acidic residues" evidence="1">
    <location>
        <begin position="209"/>
        <end position="228"/>
    </location>
</feature>
<proteinExistence type="predicted"/>
<name>A0ABR3PRF7_9TREE</name>
<organism evidence="2 3">
    <name type="scientific">Vanrija albida</name>
    <dbReference type="NCBI Taxonomy" id="181172"/>
    <lineage>
        <taxon>Eukaryota</taxon>
        <taxon>Fungi</taxon>
        <taxon>Dikarya</taxon>
        <taxon>Basidiomycota</taxon>
        <taxon>Agaricomycotina</taxon>
        <taxon>Tremellomycetes</taxon>
        <taxon>Trichosporonales</taxon>
        <taxon>Trichosporonaceae</taxon>
        <taxon>Vanrija</taxon>
    </lineage>
</organism>
<feature type="compositionally biased region" description="Basic residues" evidence="1">
    <location>
        <begin position="229"/>
        <end position="238"/>
    </location>
</feature>
<dbReference type="EMBL" id="JBBXJM010000007">
    <property type="protein sequence ID" value="KAL1405026.1"/>
    <property type="molecule type" value="Genomic_DNA"/>
</dbReference>
<feature type="compositionally biased region" description="Polar residues" evidence="1">
    <location>
        <begin position="122"/>
        <end position="132"/>
    </location>
</feature>